<keyword evidence="5" id="KW-1185">Reference proteome</keyword>
<accession>A0AAN9GHV8</accession>
<dbReference type="PANTHER" id="PTHR15723">
    <property type="entry name" value="CARBOHYDRATE SULFOTRANSFERASE 15"/>
    <property type="match status" value="1"/>
</dbReference>
<dbReference type="AlphaFoldDB" id="A0AAN9GHV8"/>
<feature type="compositionally biased region" description="Acidic residues" evidence="1">
    <location>
        <begin position="635"/>
        <end position="647"/>
    </location>
</feature>
<comment type="caution">
    <text evidence="4">The sequence shown here is derived from an EMBL/GenBank/DDBJ whole genome shotgun (WGS) entry which is preliminary data.</text>
</comment>
<dbReference type="InterPro" id="IPR000863">
    <property type="entry name" value="Sulfotransferase_dom"/>
</dbReference>
<evidence type="ECO:0000256" key="1">
    <source>
        <dbReference type="SAM" id="MobiDB-lite"/>
    </source>
</evidence>
<sequence length="675" mass="76700">MRTADAAFTHTLTPCPLCTHLNTHSLTHRAAAWWRPLLARLPPCPRPRVPLLPYRHSSRWIVLLVAATLFMMIVVSYVSPSHKGAGSWRAALGVGKGSARNTCNLLCPHIPPGDPTWSPRALSVDHACMATSYLPVSCPSNYSHSELLKLPPIRFLKNYLNPCWYEPIPPANLPVELNPYRHNLFACFSHAAITSFKEMSAQTLVRRETEREPRRLRCLPHFYIAGMPKCGSTDLFRKVMVHPDVTRPPMKEPHWWGKNRFGQRLEFSSAIPLEHYTDLFDQAALQIEGRPQISDDVTPFDDDVMIPGQDDAKPAYHPVVTVDASASTFWSNDEWWRLPENCGRAEPLFTNAHYIRRLTPQARVLVILRNPTERLYSDYLYFTKTNKSVSAFHEDVMLSIEKMNECTVHRSLRSCVYDKQVANGKAKVRLRVGLYHIYLSEWLKVFPQDQLMVLRTEDYSKDVRHTVRHVYDFLGLRPLTEKEEENLEEMPIANARKMRDRKLGAMWDQTRQALQDFYRPHNERLTQLLQDQRFLWNDVIVDTQSSDVMVESKSGGKNSSAVAEPVLNSESDTADGERVDAKESILLSPSVDVNGDGGVSDDVNNGDDTDAGDVNGGDDDLVTDANDAAVTDSAQDGENEEGDEEYEDSRYSYGDSGYEEDYDEHDTDEQVDDEQ</sequence>
<gene>
    <name evidence="4" type="ORF">V1264_013521</name>
</gene>
<protein>
    <recommendedName>
        <fullName evidence="3">Sulfotransferase domain-containing protein</fullName>
    </recommendedName>
</protein>
<evidence type="ECO:0000256" key="2">
    <source>
        <dbReference type="SAM" id="Phobius"/>
    </source>
</evidence>
<dbReference type="SUPFAM" id="SSF52540">
    <property type="entry name" value="P-loop containing nucleoside triphosphate hydrolases"/>
    <property type="match status" value="1"/>
</dbReference>
<evidence type="ECO:0000259" key="3">
    <source>
        <dbReference type="Pfam" id="PF00685"/>
    </source>
</evidence>
<feature type="domain" description="Sulfotransferase" evidence="3">
    <location>
        <begin position="220"/>
        <end position="503"/>
    </location>
</feature>
<feature type="transmembrane region" description="Helical" evidence="2">
    <location>
        <begin position="60"/>
        <end position="79"/>
    </location>
</feature>
<organism evidence="4 5">
    <name type="scientific">Littorina saxatilis</name>
    <dbReference type="NCBI Taxonomy" id="31220"/>
    <lineage>
        <taxon>Eukaryota</taxon>
        <taxon>Metazoa</taxon>
        <taxon>Spiralia</taxon>
        <taxon>Lophotrochozoa</taxon>
        <taxon>Mollusca</taxon>
        <taxon>Gastropoda</taxon>
        <taxon>Caenogastropoda</taxon>
        <taxon>Littorinimorpha</taxon>
        <taxon>Littorinoidea</taxon>
        <taxon>Littorinidae</taxon>
        <taxon>Littorina</taxon>
    </lineage>
</organism>
<dbReference type="Pfam" id="PF00685">
    <property type="entry name" value="Sulfotransfer_1"/>
    <property type="match status" value="1"/>
</dbReference>
<evidence type="ECO:0000313" key="5">
    <source>
        <dbReference type="Proteomes" id="UP001374579"/>
    </source>
</evidence>
<keyword evidence="2" id="KW-0812">Transmembrane</keyword>
<feature type="region of interest" description="Disordered" evidence="1">
    <location>
        <begin position="550"/>
        <end position="675"/>
    </location>
</feature>
<dbReference type="EMBL" id="JBAMIC010000003">
    <property type="protein sequence ID" value="KAK7109488.1"/>
    <property type="molecule type" value="Genomic_DNA"/>
</dbReference>
<dbReference type="InterPro" id="IPR052654">
    <property type="entry name" value="CS_Sulfotransferase"/>
</dbReference>
<dbReference type="Proteomes" id="UP001374579">
    <property type="component" value="Unassembled WGS sequence"/>
</dbReference>
<name>A0AAN9GHV8_9CAEN</name>
<keyword evidence="2" id="KW-0472">Membrane</keyword>
<proteinExistence type="predicted"/>
<dbReference type="InterPro" id="IPR027417">
    <property type="entry name" value="P-loop_NTPase"/>
</dbReference>
<dbReference type="GO" id="GO:0050659">
    <property type="term" value="F:N-acetylgalactosamine 4-sulfate 6-O-sulfotransferase activity"/>
    <property type="evidence" value="ECO:0007669"/>
    <property type="project" value="TreeGrafter"/>
</dbReference>
<evidence type="ECO:0000313" key="4">
    <source>
        <dbReference type="EMBL" id="KAK7109488.1"/>
    </source>
</evidence>
<reference evidence="4 5" key="1">
    <citation type="submission" date="2024-02" db="EMBL/GenBank/DDBJ databases">
        <title>Chromosome-scale genome assembly of the rough periwinkle Littorina saxatilis.</title>
        <authorList>
            <person name="De Jode A."/>
            <person name="Faria R."/>
            <person name="Formenti G."/>
            <person name="Sims Y."/>
            <person name="Smith T.P."/>
            <person name="Tracey A."/>
            <person name="Wood J.M.D."/>
            <person name="Zagrodzka Z.B."/>
            <person name="Johannesson K."/>
            <person name="Butlin R.K."/>
            <person name="Leder E.H."/>
        </authorList>
    </citation>
    <scope>NUCLEOTIDE SEQUENCE [LARGE SCALE GENOMIC DNA]</scope>
    <source>
        <strain evidence="4">Snail1</strain>
        <tissue evidence="4">Muscle</tissue>
    </source>
</reference>
<feature type="compositionally biased region" description="Acidic residues" evidence="1">
    <location>
        <begin position="657"/>
        <end position="675"/>
    </location>
</feature>
<dbReference type="PANTHER" id="PTHR15723:SF0">
    <property type="entry name" value="CARBOHYDRATE SULFOTRANSFERASE 15"/>
    <property type="match status" value="1"/>
</dbReference>
<dbReference type="Gene3D" id="3.40.50.300">
    <property type="entry name" value="P-loop containing nucleotide triphosphate hydrolases"/>
    <property type="match status" value="1"/>
</dbReference>
<dbReference type="GO" id="GO:0019319">
    <property type="term" value="P:hexose biosynthetic process"/>
    <property type="evidence" value="ECO:0007669"/>
    <property type="project" value="TreeGrafter"/>
</dbReference>
<feature type="compositionally biased region" description="Acidic residues" evidence="1">
    <location>
        <begin position="604"/>
        <end position="622"/>
    </location>
</feature>
<keyword evidence="2" id="KW-1133">Transmembrane helix</keyword>